<dbReference type="GO" id="GO:0015666">
    <property type="term" value="F:restriction endodeoxyribonuclease activity"/>
    <property type="evidence" value="ECO:0007669"/>
    <property type="project" value="TreeGrafter"/>
</dbReference>
<dbReference type="InterPro" id="IPR011856">
    <property type="entry name" value="tRNA_endonuc-like_dom_sf"/>
</dbReference>
<keyword evidence="1" id="KW-1133">Transmembrane helix</keyword>
<feature type="transmembrane region" description="Helical" evidence="1">
    <location>
        <begin position="107"/>
        <end position="125"/>
    </location>
</feature>
<dbReference type="InterPro" id="IPR007560">
    <property type="entry name" value="Restrct_endonuc_IV_Mrr"/>
</dbReference>
<keyword evidence="3" id="KW-0540">Nuclease</keyword>
<proteinExistence type="predicted"/>
<gene>
    <name evidence="3" type="ORF">DWQ67_08490</name>
</gene>
<dbReference type="AlphaFoldDB" id="A0A496PJA5"/>
<evidence type="ECO:0000259" key="2">
    <source>
        <dbReference type="Pfam" id="PF04471"/>
    </source>
</evidence>
<dbReference type="Pfam" id="PF04471">
    <property type="entry name" value="Mrr_cat"/>
    <property type="match status" value="1"/>
</dbReference>
<dbReference type="GO" id="GO:0003677">
    <property type="term" value="F:DNA binding"/>
    <property type="evidence" value="ECO:0007669"/>
    <property type="project" value="InterPro"/>
</dbReference>
<keyword evidence="1" id="KW-0472">Membrane</keyword>
<dbReference type="InterPro" id="IPR052906">
    <property type="entry name" value="Type_IV_Methyl-Rstrct_Enzyme"/>
</dbReference>
<feature type="domain" description="Restriction endonuclease type IV Mrr" evidence="2">
    <location>
        <begin position="181"/>
        <end position="280"/>
    </location>
</feature>
<dbReference type="RefSeq" id="WP_121485150.1">
    <property type="nucleotide sequence ID" value="NZ_QQXL01000004.1"/>
</dbReference>
<evidence type="ECO:0000256" key="1">
    <source>
        <dbReference type="SAM" id="Phobius"/>
    </source>
</evidence>
<feature type="transmembrane region" description="Helical" evidence="1">
    <location>
        <begin position="56"/>
        <end position="77"/>
    </location>
</feature>
<organism evidence="3 4">
    <name type="scientific">Galactobacter caseinivorans</name>
    <dbReference type="NCBI Taxonomy" id="2676123"/>
    <lineage>
        <taxon>Bacteria</taxon>
        <taxon>Bacillati</taxon>
        <taxon>Actinomycetota</taxon>
        <taxon>Actinomycetes</taxon>
        <taxon>Micrococcales</taxon>
        <taxon>Micrococcaceae</taxon>
        <taxon>Galactobacter</taxon>
    </lineage>
</organism>
<dbReference type="PANTHER" id="PTHR30015:SF7">
    <property type="entry name" value="TYPE IV METHYL-DIRECTED RESTRICTION ENZYME ECOKMRR"/>
    <property type="match status" value="1"/>
</dbReference>
<accession>A0A496PJA5</accession>
<dbReference type="GO" id="GO:0009307">
    <property type="term" value="P:DNA restriction-modification system"/>
    <property type="evidence" value="ECO:0007669"/>
    <property type="project" value="InterPro"/>
</dbReference>
<evidence type="ECO:0000313" key="4">
    <source>
        <dbReference type="Proteomes" id="UP000273119"/>
    </source>
</evidence>
<dbReference type="InterPro" id="IPR011335">
    <property type="entry name" value="Restrct_endonuc-II-like"/>
</dbReference>
<keyword evidence="1" id="KW-0812">Transmembrane</keyword>
<sequence>MTLVWSENSAYKSGKDLGRNVLDPYLSDAQLRREVILRMRSQFTPRKTVAEGNAEAMASLCGVTILVTILVGGAMVLTRFPGLFPGFGTSVSEAVLRTLPSQAVDPVLWGMVALLILVVALTVRSTRRAKASRKRARQRLANAAVAGAMDAIHRRRGVGTTRTAVPAPAGGFGAPAPRHYEITPLEAETLAAEWMRFMGESSAQTTAATGDGGIDVEGHFYVAQVKHYAGSVGVKDIREFAGVVNHDPRGRKGLFFTRTGYAPGALAFAEQSGIALFRYDAAAGTLQAVNTHAQRLQANGLG</sequence>
<dbReference type="SUPFAM" id="SSF52980">
    <property type="entry name" value="Restriction endonuclease-like"/>
    <property type="match status" value="1"/>
</dbReference>
<dbReference type="EMBL" id="QQXL01000004">
    <property type="protein sequence ID" value="RKW70500.1"/>
    <property type="molecule type" value="Genomic_DNA"/>
</dbReference>
<reference evidence="3 4" key="1">
    <citation type="submission" date="2018-07" db="EMBL/GenBank/DDBJ databases">
        <title>Arthrobacter sp. nov., isolated from raw cow's milk with high bacterial count.</title>
        <authorList>
            <person name="Hahne J."/>
            <person name="Isele D."/>
            <person name="Lipski A."/>
        </authorList>
    </citation>
    <scope>NUCLEOTIDE SEQUENCE [LARGE SCALE GENOMIC DNA]</scope>
    <source>
        <strain evidence="3 4">JZ R-183</strain>
    </source>
</reference>
<keyword evidence="3" id="KW-0378">Hydrolase</keyword>
<evidence type="ECO:0000313" key="3">
    <source>
        <dbReference type="EMBL" id="RKW70500.1"/>
    </source>
</evidence>
<keyword evidence="3" id="KW-0255">Endonuclease</keyword>
<keyword evidence="4" id="KW-1185">Reference proteome</keyword>
<dbReference type="Proteomes" id="UP000273119">
    <property type="component" value="Unassembled WGS sequence"/>
</dbReference>
<dbReference type="PANTHER" id="PTHR30015">
    <property type="entry name" value="MRR RESTRICTION SYSTEM PROTEIN"/>
    <property type="match status" value="1"/>
</dbReference>
<dbReference type="Gene3D" id="3.40.1350.10">
    <property type="match status" value="1"/>
</dbReference>
<protein>
    <submittedName>
        <fullName evidence="3">Restriction endonuclease</fullName>
    </submittedName>
</protein>
<name>A0A496PJA5_9MICC</name>
<comment type="caution">
    <text evidence="3">The sequence shown here is derived from an EMBL/GenBank/DDBJ whole genome shotgun (WGS) entry which is preliminary data.</text>
</comment>